<keyword evidence="6" id="KW-0735">Signal-anchor</keyword>
<dbReference type="InterPro" id="IPR002659">
    <property type="entry name" value="Glyco_trans_31"/>
</dbReference>
<dbReference type="GO" id="GO:0016758">
    <property type="term" value="F:hexosyltransferase activity"/>
    <property type="evidence" value="ECO:0007669"/>
    <property type="project" value="InterPro"/>
</dbReference>
<comment type="similarity">
    <text evidence="2 10">Belongs to the glycosyltransferase 31 family.</text>
</comment>
<evidence type="ECO:0000256" key="9">
    <source>
        <dbReference type="ARBA" id="ARBA00023136"/>
    </source>
</evidence>
<evidence type="ECO:0000256" key="4">
    <source>
        <dbReference type="ARBA" id="ARBA00022679"/>
    </source>
</evidence>
<evidence type="ECO:0000313" key="13">
    <source>
        <dbReference type="WBParaSite" id="jg2259"/>
    </source>
</evidence>
<keyword evidence="12" id="KW-1185">Reference proteome</keyword>
<evidence type="ECO:0000256" key="2">
    <source>
        <dbReference type="ARBA" id="ARBA00008661"/>
    </source>
</evidence>
<accession>A0A915DSX4</accession>
<dbReference type="EC" id="2.4.1.-" evidence="10"/>
<keyword evidence="3 10" id="KW-0328">Glycosyltransferase</keyword>
<keyword evidence="4" id="KW-0808">Transferase</keyword>
<proteinExistence type="inferred from homology"/>
<keyword evidence="7" id="KW-1133">Transmembrane helix</keyword>
<name>A0A915DSX4_9BILA</name>
<dbReference type="PANTHER" id="PTHR11214">
    <property type="entry name" value="BETA-1,3-N-ACETYLGLUCOSAMINYLTRANSFERASE"/>
    <property type="match status" value="1"/>
</dbReference>
<evidence type="ECO:0000256" key="10">
    <source>
        <dbReference type="RuleBase" id="RU363063"/>
    </source>
</evidence>
<evidence type="ECO:0000256" key="6">
    <source>
        <dbReference type="ARBA" id="ARBA00022968"/>
    </source>
</evidence>
<keyword evidence="5" id="KW-0812">Transmembrane</keyword>
<dbReference type="GO" id="GO:0000139">
    <property type="term" value="C:Golgi membrane"/>
    <property type="evidence" value="ECO:0007669"/>
    <property type="project" value="UniProtKB-SubCell"/>
</dbReference>
<organism evidence="12 13">
    <name type="scientific">Ditylenchus dipsaci</name>
    <dbReference type="NCBI Taxonomy" id="166011"/>
    <lineage>
        <taxon>Eukaryota</taxon>
        <taxon>Metazoa</taxon>
        <taxon>Ecdysozoa</taxon>
        <taxon>Nematoda</taxon>
        <taxon>Chromadorea</taxon>
        <taxon>Rhabditida</taxon>
        <taxon>Tylenchina</taxon>
        <taxon>Tylenchomorpha</taxon>
        <taxon>Sphaerularioidea</taxon>
        <taxon>Anguinidae</taxon>
        <taxon>Anguininae</taxon>
        <taxon>Ditylenchus</taxon>
    </lineage>
</organism>
<dbReference type="Pfam" id="PF01762">
    <property type="entry name" value="Galactosyl_T"/>
    <property type="match status" value="1"/>
</dbReference>
<reference evidence="13" key="1">
    <citation type="submission" date="2022-11" db="UniProtKB">
        <authorList>
            <consortium name="WormBaseParasite"/>
        </authorList>
    </citation>
    <scope>IDENTIFICATION</scope>
</reference>
<evidence type="ECO:0000256" key="7">
    <source>
        <dbReference type="ARBA" id="ARBA00022989"/>
    </source>
</evidence>
<keyword evidence="11" id="KW-0732">Signal</keyword>
<protein>
    <recommendedName>
        <fullName evidence="10">Hexosyltransferase</fullName>
        <ecNumber evidence="10">2.4.1.-</ecNumber>
    </recommendedName>
</protein>
<evidence type="ECO:0000313" key="12">
    <source>
        <dbReference type="Proteomes" id="UP000887574"/>
    </source>
</evidence>
<evidence type="ECO:0000256" key="8">
    <source>
        <dbReference type="ARBA" id="ARBA00023034"/>
    </source>
</evidence>
<dbReference type="WBParaSite" id="jg2259">
    <property type="protein sequence ID" value="jg2259"/>
    <property type="gene ID" value="jg2259"/>
</dbReference>
<feature type="signal peptide" evidence="11">
    <location>
        <begin position="1"/>
        <end position="21"/>
    </location>
</feature>
<evidence type="ECO:0000256" key="1">
    <source>
        <dbReference type="ARBA" id="ARBA00004323"/>
    </source>
</evidence>
<keyword evidence="9" id="KW-0472">Membrane</keyword>
<dbReference type="PANTHER" id="PTHR11214:SF3">
    <property type="entry name" value="BETA-1,3-GALACTOSYLTRANSFERASE 6"/>
    <property type="match status" value="1"/>
</dbReference>
<feature type="chain" id="PRO_5036811229" description="Hexosyltransferase" evidence="11">
    <location>
        <begin position="22"/>
        <end position="327"/>
    </location>
</feature>
<dbReference type="Gene3D" id="3.90.550.50">
    <property type="match status" value="1"/>
</dbReference>
<evidence type="ECO:0000256" key="11">
    <source>
        <dbReference type="SAM" id="SignalP"/>
    </source>
</evidence>
<evidence type="ECO:0000256" key="5">
    <source>
        <dbReference type="ARBA" id="ARBA00022692"/>
    </source>
</evidence>
<keyword evidence="8 10" id="KW-0333">Golgi apparatus</keyword>
<sequence length="327" mass="37701">MYKSISHLNAFLLLLVVFSYASECRPIFFSGLPFSYTDFNSSIEWKEVQVKFANLDHSYKISVPANSYVCKNASLFVFVSTRTTSFAIREGIRNSYAKNLAEGIAFRFVIGQADNIETIHQILEEQEKFGDLILYDVHDNYEMLYFKTYSALLWQQTFCSNVKFVMKLDDDVIIDLQRLQYWIDKKMEPLHREHERTESGSVNFRMHPRRNIKSPWYVSTENFSDSLFPPYTSGAMCLFSNEAVAAILEQTPNASAFSVEDALFMGVLAKLANVYVSDNKEHFRIGGLRKTEMCECGVPLVTAIYAFHKAEDFAMNYELLRNVECTE</sequence>
<dbReference type="Proteomes" id="UP000887574">
    <property type="component" value="Unplaced"/>
</dbReference>
<dbReference type="AlphaFoldDB" id="A0A915DSX4"/>
<dbReference type="GO" id="GO:0006493">
    <property type="term" value="P:protein O-linked glycosylation"/>
    <property type="evidence" value="ECO:0007669"/>
    <property type="project" value="TreeGrafter"/>
</dbReference>
<comment type="subcellular location">
    <subcellularLocation>
        <location evidence="1 10">Golgi apparatus membrane</location>
        <topology evidence="1 10">Single-pass type II membrane protein</topology>
    </subcellularLocation>
</comment>
<evidence type="ECO:0000256" key="3">
    <source>
        <dbReference type="ARBA" id="ARBA00022676"/>
    </source>
</evidence>